<dbReference type="PANTHER" id="PTHR43065:SF49">
    <property type="entry name" value="HISTIDINE KINASE"/>
    <property type="match status" value="1"/>
</dbReference>
<dbReference type="PROSITE" id="PS50110">
    <property type="entry name" value="RESPONSE_REGULATORY"/>
    <property type="match status" value="1"/>
</dbReference>
<evidence type="ECO:0000313" key="10">
    <source>
        <dbReference type="Proteomes" id="UP000626210"/>
    </source>
</evidence>
<dbReference type="InterPro" id="IPR001789">
    <property type="entry name" value="Sig_transdc_resp-reg_receiver"/>
</dbReference>
<dbReference type="InterPro" id="IPR003661">
    <property type="entry name" value="HisK_dim/P_dom"/>
</dbReference>
<comment type="catalytic activity">
    <reaction evidence="1">
        <text>ATP + protein L-histidine = ADP + protein N-phospho-L-histidine.</text>
        <dbReference type="EC" id="2.7.13.3"/>
    </reaction>
</comment>
<comment type="caution">
    <text evidence="9">The sequence shown here is derived from an EMBL/GenBank/DDBJ whole genome shotgun (WGS) entry which is preliminary data.</text>
</comment>
<keyword evidence="3 4" id="KW-0597">Phosphoprotein</keyword>
<name>A0ABQ3G325_9BURK</name>
<evidence type="ECO:0000256" key="3">
    <source>
        <dbReference type="ARBA" id="ARBA00022553"/>
    </source>
</evidence>
<dbReference type="SUPFAM" id="SSF55874">
    <property type="entry name" value="ATPase domain of HSP90 chaperone/DNA topoisomerase II/histidine kinase"/>
    <property type="match status" value="1"/>
</dbReference>
<protein>
    <recommendedName>
        <fullName evidence="2">histidine kinase</fullName>
        <ecNumber evidence="2">2.7.13.3</ecNumber>
    </recommendedName>
</protein>
<dbReference type="InterPro" id="IPR036097">
    <property type="entry name" value="HisK_dim/P_sf"/>
</dbReference>
<dbReference type="Pfam" id="PF00512">
    <property type="entry name" value="HisKA"/>
    <property type="match status" value="1"/>
</dbReference>
<dbReference type="InterPro" id="IPR004358">
    <property type="entry name" value="Sig_transdc_His_kin-like_C"/>
</dbReference>
<dbReference type="InterPro" id="IPR000014">
    <property type="entry name" value="PAS"/>
</dbReference>
<evidence type="ECO:0000259" key="5">
    <source>
        <dbReference type="PROSITE" id="PS50109"/>
    </source>
</evidence>
<dbReference type="InterPro" id="IPR003594">
    <property type="entry name" value="HATPase_dom"/>
</dbReference>
<evidence type="ECO:0000259" key="6">
    <source>
        <dbReference type="PROSITE" id="PS50110"/>
    </source>
</evidence>
<dbReference type="Proteomes" id="UP000626210">
    <property type="component" value="Unassembled WGS sequence"/>
</dbReference>
<feature type="modified residue" description="4-aspartylphosphate" evidence="4">
    <location>
        <position position="564"/>
    </location>
</feature>
<dbReference type="InterPro" id="IPR036890">
    <property type="entry name" value="HATPase_C_sf"/>
</dbReference>
<dbReference type="PROSITE" id="PS50109">
    <property type="entry name" value="HIS_KIN"/>
    <property type="match status" value="1"/>
</dbReference>
<dbReference type="NCBIfam" id="TIGR00229">
    <property type="entry name" value="sensory_box"/>
    <property type="match status" value="2"/>
</dbReference>
<dbReference type="EC" id="2.7.13.3" evidence="2"/>
<dbReference type="Pfam" id="PF13426">
    <property type="entry name" value="PAS_9"/>
    <property type="match status" value="2"/>
</dbReference>
<dbReference type="SMART" id="SM00387">
    <property type="entry name" value="HATPase_c"/>
    <property type="match status" value="1"/>
</dbReference>
<dbReference type="SMART" id="SM00388">
    <property type="entry name" value="HisKA"/>
    <property type="match status" value="1"/>
</dbReference>
<dbReference type="SMART" id="SM00086">
    <property type="entry name" value="PAC"/>
    <property type="match status" value="2"/>
</dbReference>
<reference evidence="10" key="1">
    <citation type="journal article" date="2019" name="Int. J. Syst. Evol. Microbiol.">
        <title>The Global Catalogue of Microorganisms (GCM) 10K type strain sequencing project: providing services to taxonomists for standard genome sequencing and annotation.</title>
        <authorList>
            <consortium name="The Broad Institute Genomics Platform"/>
            <consortium name="The Broad Institute Genome Sequencing Center for Infectious Disease"/>
            <person name="Wu L."/>
            <person name="Ma J."/>
        </authorList>
    </citation>
    <scope>NUCLEOTIDE SEQUENCE [LARGE SCALE GENOMIC DNA]</scope>
    <source>
        <strain evidence="10">KCTC 23314</strain>
    </source>
</reference>
<dbReference type="CDD" id="cd00130">
    <property type="entry name" value="PAS"/>
    <property type="match status" value="2"/>
</dbReference>
<organism evidence="9 10">
    <name type="scientific">Pseudorhodoferax aquiterrae</name>
    <dbReference type="NCBI Taxonomy" id="747304"/>
    <lineage>
        <taxon>Bacteria</taxon>
        <taxon>Pseudomonadati</taxon>
        <taxon>Pseudomonadota</taxon>
        <taxon>Betaproteobacteria</taxon>
        <taxon>Burkholderiales</taxon>
        <taxon>Comamonadaceae</taxon>
    </lineage>
</organism>
<dbReference type="Gene3D" id="3.30.565.10">
    <property type="entry name" value="Histidine kinase-like ATPase, C-terminal domain"/>
    <property type="match status" value="1"/>
</dbReference>
<feature type="domain" description="PAC" evidence="8">
    <location>
        <begin position="74"/>
        <end position="126"/>
    </location>
</feature>
<gene>
    <name evidence="9" type="ORF">GCM10007320_26470</name>
</gene>
<proteinExistence type="predicted"/>
<dbReference type="InterPro" id="IPR000700">
    <property type="entry name" value="PAS-assoc_C"/>
</dbReference>
<dbReference type="PANTHER" id="PTHR43065">
    <property type="entry name" value="SENSOR HISTIDINE KINASE"/>
    <property type="match status" value="1"/>
</dbReference>
<evidence type="ECO:0000313" key="9">
    <source>
        <dbReference type="EMBL" id="GHC82905.1"/>
    </source>
</evidence>
<dbReference type="InterPro" id="IPR005467">
    <property type="entry name" value="His_kinase_dom"/>
</dbReference>
<dbReference type="SMART" id="SM00448">
    <property type="entry name" value="REC"/>
    <property type="match status" value="1"/>
</dbReference>
<dbReference type="InterPro" id="IPR011006">
    <property type="entry name" value="CheY-like_superfamily"/>
</dbReference>
<dbReference type="SUPFAM" id="SSF47384">
    <property type="entry name" value="Homodimeric domain of signal transducing histidine kinase"/>
    <property type="match status" value="1"/>
</dbReference>
<feature type="domain" description="Response regulatory" evidence="6">
    <location>
        <begin position="514"/>
        <end position="625"/>
    </location>
</feature>
<dbReference type="EMBL" id="BMYK01000006">
    <property type="protein sequence ID" value="GHC82905.1"/>
    <property type="molecule type" value="Genomic_DNA"/>
</dbReference>
<evidence type="ECO:0000259" key="8">
    <source>
        <dbReference type="PROSITE" id="PS50113"/>
    </source>
</evidence>
<dbReference type="PROSITE" id="PS50113">
    <property type="entry name" value="PAC"/>
    <property type="match status" value="2"/>
</dbReference>
<dbReference type="InterPro" id="IPR001610">
    <property type="entry name" value="PAC"/>
</dbReference>
<dbReference type="GO" id="GO:0016301">
    <property type="term" value="F:kinase activity"/>
    <property type="evidence" value="ECO:0007669"/>
    <property type="project" value="UniProtKB-KW"/>
</dbReference>
<dbReference type="PROSITE" id="PS50112">
    <property type="entry name" value="PAS"/>
    <property type="match status" value="2"/>
</dbReference>
<dbReference type="Gene3D" id="3.40.50.2300">
    <property type="match status" value="1"/>
</dbReference>
<feature type="domain" description="PAC" evidence="8">
    <location>
        <begin position="202"/>
        <end position="254"/>
    </location>
</feature>
<feature type="domain" description="Histidine kinase" evidence="5">
    <location>
        <begin position="274"/>
        <end position="492"/>
    </location>
</feature>
<dbReference type="Pfam" id="PF02518">
    <property type="entry name" value="HATPase_c"/>
    <property type="match status" value="1"/>
</dbReference>
<dbReference type="SMART" id="SM00091">
    <property type="entry name" value="PAS"/>
    <property type="match status" value="2"/>
</dbReference>
<dbReference type="PRINTS" id="PR00344">
    <property type="entry name" value="BCTRLSENSOR"/>
</dbReference>
<dbReference type="InterPro" id="IPR035965">
    <property type="entry name" value="PAS-like_dom_sf"/>
</dbReference>
<evidence type="ECO:0000259" key="7">
    <source>
        <dbReference type="PROSITE" id="PS50112"/>
    </source>
</evidence>
<keyword evidence="10" id="KW-1185">Reference proteome</keyword>
<evidence type="ECO:0000256" key="2">
    <source>
        <dbReference type="ARBA" id="ARBA00012438"/>
    </source>
</evidence>
<keyword evidence="9" id="KW-0808">Transferase</keyword>
<evidence type="ECO:0000256" key="4">
    <source>
        <dbReference type="PROSITE-ProRule" id="PRU00169"/>
    </source>
</evidence>
<accession>A0ABQ3G325</accession>
<dbReference type="Gene3D" id="1.10.287.130">
    <property type="match status" value="1"/>
</dbReference>
<keyword evidence="9" id="KW-0418">Kinase</keyword>
<feature type="domain" description="PAS" evidence="7">
    <location>
        <begin position="127"/>
        <end position="200"/>
    </location>
</feature>
<dbReference type="SUPFAM" id="SSF55785">
    <property type="entry name" value="PYP-like sensor domain (PAS domain)"/>
    <property type="match status" value="2"/>
</dbReference>
<evidence type="ECO:0000256" key="1">
    <source>
        <dbReference type="ARBA" id="ARBA00000085"/>
    </source>
</evidence>
<dbReference type="Pfam" id="PF00072">
    <property type="entry name" value="Response_reg"/>
    <property type="match status" value="1"/>
</dbReference>
<sequence length="628" mass="67361">MRYRLLVEAVTDYAIFMLDAEGRVVSWNPGAQRLKGYTPAQILGQSFSSFYTEADRLAGLPARALVTAATQGRFEAEGWRVRKDGSRFWALVVIEPIRGEDGAIVGYAKVTRDLTERRAAEENLRRSEQQFRVLVQGVTDYAIYMLDTQGLIANWNAGAQRIKGYSAAEVVGTHFSRFYRAEDRARNEPAKALATAAREGRFEAEGWRVRKDGSEFRANVVIDAIRDDDGRIVGFAKITRDVTAQRAAQQALERAREALFQSQKLDAIGQLTGGVAHDFNNLLMVVMSSLSLARRRLPDDPKLVQLIDNALNGARRGAALTQRMLAFARRQDLKPTVVHLPALVEGMAELLTRTLGSTVQVQTAFAPDLPPVLVDANQLELALLNLAVNARDAMPDGGRLSLSAQEETLAQAGPAAPGRYVRLAVADSGSGMDAATLARATEPFFTTKGAGKGTGLGLAMVHGLAGQSGGGFMLQSQPGQGTTATLWLPVAQDDAPATAQARAAVPAPAASALRVLAVDDDPLVLTNTVALLEELGHTALQAATADEALRLLRADATIALLVSDHVMPHMTGAQLIATVRHERPQLPVVLATGYAELPAGLPPRTVRLAKPFDQAALALAIAEALADR</sequence>
<dbReference type="SUPFAM" id="SSF52172">
    <property type="entry name" value="CheY-like"/>
    <property type="match status" value="1"/>
</dbReference>
<dbReference type="Gene3D" id="3.30.450.20">
    <property type="entry name" value="PAS domain"/>
    <property type="match status" value="2"/>
</dbReference>
<feature type="domain" description="PAS" evidence="7">
    <location>
        <begin position="1"/>
        <end position="56"/>
    </location>
</feature>